<keyword evidence="3" id="KW-1185">Reference proteome</keyword>
<name>F4GAR7_ALIDK</name>
<evidence type="ECO:0000259" key="1">
    <source>
        <dbReference type="Pfam" id="PF16793"/>
    </source>
</evidence>
<evidence type="ECO:0000313" key="3">
    <source>
        <dbReference type="Proteomes" id="UP000007938"/>
    </source>
</evidence>
<dbReference type="Pfam" id="PF16793">
    <property type="entry name" value="RepB_primase"/>
    <property type="match status" value="1"/>
</dbReference>
<gene>
    <name evidence="2" type="ordered locus">Alide2_3450</name>
</gene>
<organism evidence="2 3">
    <name type="scientific">Alicycliphilus denitrificans (strain DSM 14773 / CIP 107495 / K601)</name>
    <dbReference type="NCBI Taxonomy" id="596154"/>
    <lineage>
        <taxon>Bacteria</taxon>
        <taxon>Pseudomonadati</taxon>
        <taxon>Pseudomonadota</taxon>
        <taxon>Betaproteobacteria</taxon>
        <taxon>Burkholderiales</taxon>
        <taxon>Comamonadaceae</taxon>
        <taxon>Alicycliphilus</taxon>
    </lineage>
</organism>
<dbReference type="AlphaFoldDB" id="F4GAR7"/>
<dbReference type="Gene3D" id="3.30.70.1790">
    <property type="entry name" value="RepB DNA-primase, N-terminal domain"/>
    <property type="match status" value="1"/>
</dbReference>
<evidence type="ECO:0000313" key="2">
    <source>
        <dbReference type="EMBL" id="AEB85780.1"/>
    </source>
</evidence>
<accession>F4GAR7</accession>
<dbReference type="KEGG" id="adk:Alide2_3450"/>
<proteinExistence type="predicted"/>
<sequence length="183" mass="20281">MTASDLHPDIDHARQFLELLDADPDSFTFQIFAERTGSKEFPRILHGSLTQHADTLVKANLNGAGIFVMVNAGDLSGRKAENVRRVRAHYVDLDKCGIDPLFTAELPPHIVVESSPGKWHAYWLAAPETALDEFPAVQKALAKRFSGDPAVSDPARVMRLPGFYHQKKDGDPFMTLMQQGKEA</sequence>
<dbReference type="Proteomes" id="UP000007938">
    <property type="component" value="Chromosome"/>
</dbReference>
<dbReference type="EMBL" id="CP002657">
    <property type="protein sequence ID" value="AEB85780.1"/>
    <property type="molecule type" value="Genomic_DNA"/>
</dbReference>
<reference evidence="2 3" key="1">
    <citation type="journal article" date="2011" name="J. Bacteriol.">
        <title>Genome Sequences of Alicycliphilus denitrificans Strains BC and K601T.</title>
        <authorList>
            <person name="Oosterkamp M.J."/>
            <person name="Veuskens T."/>
            <person name="Plugge C.M."/>
            <person name="Langenhoff A.A."/>
            <person name="Gerritse J."/>
            <person name="van Berkel W.J."/>
            <person name="Pieper D.H."/>
            <person name="Junca H."/>
            <person name="Goodwin L.A."/>
            <person name="Daligault H.E."/>
            <person name="Bruce D.C."/>
            <person name="Detter J.C."/>
            <person name="Tapia R."/>
            <person name="Han C.S."/>
            <person name="Land M.L."/>
            <person name="Hauser L.J."/>
            <person name="Smidt H."/>
            <person name="Stams A.J."/>
        </authorList>
    </citation>
    <scope>NUCLEOTIDE SEQUENCE [LARGE SCALE GENOMIC DNA]</scope>
    <source>
        <strain evidence="3">DSM 14773 / CIP 107495 / K601</strain>
    </source>
</reference>
<dbReference type="STRING" id="596154.Alide2_3450"/>
<feature type="domain" description="RepB-like DNA primase" evidence="1">
    <location>
        <begin position="78"/>
        <end position="170"/>
    </location>
</feature>
<dbReference type="HOGENOM" id="CLU_1472272_0_0_4"/>
<dbReference type="InterPro" id="IPR039459">
    <property type="entry name" value="RepB-like_DNA_primase_dom"/>
</dbReference>
<dbReference type="RefSeq" id="WP_013722737.1">
    <property type="nucleotide sequence ID" value="NC_015422.1"/>
</dbReference>
<reference evidence="2 3" key="2">
    <citation type="submission" date="2011-04" db="EMBL/GenBank/DDBJ databases">
        <title>Complete sequence of chromosome of Alicycliphilus denitrificans K601.</title>
        <authorList>
            <consortium name="US DOE Joint Genome Institute"/>
            <person name="Lucas S."/>
            <person name="Han J."/>
            <person name="Lapidus A."/>
            <person name="Cheng J.-F."/>
            <person name="Goodwin L."/>
            <person name="Pitluck S."/>
            <person name="Peters L."/>
            <person name="Zeytun A."/>
            <person name="Detter J.C."/>
            <person name="Han C."/>
            <person name="Tapia R."/>
            <person name="Land M."/>
            <person name="Hauser L."/>
            <person name="Kyrpides N."/>
            <person name="Ivanova N."/>
            <person name="Mikhailova N."/>
            <person name="Pagani I."/>
            <person name="Oosterkamp M."/>
            <person name="Pieper D."/>
            <person name="van Berkel W."/>
            <person name="Langenhoff A."/>
            <person name="Smidt H."/>
            <person name="Stams A."/>
            <person name="Woyke T."/>
        </authorList>
    </citation>
    <scope>NUCLEOTIDE SEQUENCE [LARGE SCALE GENOMIC DNA]</scope>
    <source>
        <strain evidence="3">DSM 14773 / CIP 107495 / K601</strain>
    </source>
</reference>
<dbReference type="eggNOG" id="COG0467">
    <property type="taxonomic scope" value="Bacteria"/>
</dbReference>
<protein>
    <submittedName>
        <fullName evidence="2">Virulence-associated E</fullName>
    </submittedName>
</protein>
<dbReference type="OrthoDB" id="8905164at2"/>